<dbReference type="Proteomes" id="UP000243686">
    <property type="component" value="Unassembled WGS sequence"/>
</dbReference>
<proteinExistence type="predicted"/>
<organism evidence="1 2">
    <name type="scientific">Opisthorchis viverrini</name>
    <name type="common">Southeast Asian liver fluke</name>
    <dbReference type="NCBI Taxonomy" id="6198"/>
    <lineage>
        <taxon>Eukaryota</taxon>
        <taxon>Metazoa</taxon>
        <taxon>Spiralia</taxon>
        <taxon>Lophotrochozoa</taxon>
        <taxon>Platyhelminthes</taxon>
        <taxon>Trematoda</taxon>
        <taxon>Digenea</taxon>
        <taxon>Opisthorchiida</taxon>
        <taxon>Opisthorchiata</taxon>
        <taxon>Opisthorchiidae</taxon>
        <taxon>Opisthorchis</taxon>
    </lineage>
</organism>
<reference evidence="1 2" key="1">
    <citation type="submission" date="2015-03" db="EMBL/GenBank/DDBJ databases">
        <title>Draft genome of the nematode, Opisthorchis viverrini.</title>
        <authorList>
            <person name="Mitreva M."/>
        </authorList>
    </citation>
    <scope>NUCLEOTIDE SEQUENCE [LARGE SCALE GENOMIC DNA]</scope>
    <source>
        <strain evidence="1">Khon Kaen</strain>
    </source>
</reference>
<evidence type="ECO:0000313" key="1">
    <source>
        <dbReference type="EMBL" id="OON22548.1"/>
    </source>
</evidence>
<dbReference type="AlphaFoldDB" id="A0A1S8X759"/>
<sequence>MRQFCCDKVSSWDRLYECSLLDYDHSKEDRVLTCLVRFSILKNAQEPEARFYYLGIRDRLQASSRVLNYWVFDTKALPIPTAMEEPIKWVVSRKFVLEASYFDDFRVYGTRYIRSITQVDQLFGWTLCASIPQSKLIYSDYYTMRFNLVIGLNHPLPVLPTIIHRELYLNERFGATCMRCVQTMKIIYDFPHYGESQSPELIMWKSKFDCELKEYHYSEERQFLTCILRTATKLKSKSLFTSLELLQMQAEVQTLIPSHLVWVTNAGGHEGIQFHLLVSDGKTGQNHYIKGPLDVQQHSMTDESHIRVDGCNLDGLRMVSQPTKLSICGREDVQLGRLAGDLMFKQVVCFYHPGD</sequence>
<accession>A0A1S8X759</accession>
<dbReference type="EMBL" id="KV891741">
    <property type="protein sequence ID" value="OON22548.1"/>
    <property type="molecule type" value="Genomic_DNA"/>
</dbReference>
<keyword evidence="2" id="KW-1185">Reference proteome</keyword>
<gene>
    <name evidence="1" type="ORF">X801_01546</name>
</gene>
<name>A0A1S8X759_OPIVI</name>
<feature type="non-terminal residue" evidence="1">
    <location>
        <position position="355"/>
    </location>
</feature>
<evidence type="ECO:0000313" key="2">
    <source>
        <dbReference type="Proteomes" id="UP000243686"/>
    </source>
</evidence>
<protein>
    <submittedName>
        <fullName evidence="1">Uncharacterized protein</fullName>
    </submittedName>
</protein>